<keyword evidence="3" id="KW-1185">Reference proteome</keyword>
<dbReference type="Proteomes" id="UP001218218">
    <property type="component" value="Unassembled WGS sequence"/>
</dbReference>
<organism evidence="2 3">
    <name type="scientific">Mycena albidolilacea</name>
    <dbReference type="NCBI Taxonomy" id="1033008"/>
    <lineage>
        <taxon>Eukaryota</taxon>
        <taxon>Fungi</taxon>
        <taxon>Dikarya</taxon>
        <taxon>Basidiomycota</taxon>
        <taxon>Agaricomycotina</taxon>
        <taxon>Agaricomycetes</taxon>
        <taxon>Agaricomycetidae</taxon>
        <taxon>Agaricales</taxon>
        <taxon>Marasmiineae</taxon>
        <taxon>Mycenaceae</taxon>
        <taxon>Mycena</taxon>
    </lineage>
</organism>
<protein>
    <submittedName>
        <fullName evidence="2">Uncharacterized protein</fullName>
    </submittedName>
</protein>
<reference evidence="2" key="1">
    <citation type="submission" date="2023-03" db="EMBL/GenBank/DDBJ databases">
        <title>Massive genome expansion in bonnet fungi (Mycena s.s.) driven by repeated elements and novel gene families across ecological guilds.</title>
        <authorList>
            <consortium name="Lawrence Berkeley National Laboratory"/>
            <person name="Harder C.B."/>
            <person name="Miyauchi S."/>
            <person name="Viragh M."/>
            <person name="Kuo A."/>
            <person name="Thoen E."/>
            <person name="Andreopoulos B."/>
            <person name="Lu D."/>
            <person name="Skrede I."/>
            <person name="Drula E."/>
            <person name="Henrissat B."/>
            <person name="Morin E."/>
            <person name="Kohler A."/>
            <person name="Barry K."/>
            <person name="LaButti K."/>
            <person name="Morin E."/>
            <person name="Salamov A."/>
            <person name="Lipzen A."/>
            <person name="Mereny Z."/>
            <person name="Hegedus B."/>
            <person name="Baldrian P."/>
            <person name="Stursova M."/>
            <person name="Weitz H."/>
            <person name="Taylor A."/>
            <person name="Grigoriev I.V."/>
            <person name="Nagy L.G."/>
            <person name="Martin F."/>
            <person name="Kauserud H."/>
        </authorList>
    </citation>
    <scope>NUCLEOTIDE SEQUENCE</scope>
    <source>
        <strain evidence="2">CBHHK002</strain>
    </source>
</reference>
<proteinExistence type="predicted"/>
<dbReference type="AlphaFoldDB" id="A0AAD7EYB4"/>
<dbReference type="EMBL" id="JARIHO010000010">
    <property type="protein sequence ID" value="KAJ7354330.1"/>
    <property type="molecule type" value="Genomic_DNA"/>
</dbReference>
<comment type="caution">
    <text evidence="2">The sequence shown here is derived from an EMBL/GenBank/DDBJ whole genome shotgun (WGS) entry which is preliminary data.</text>
</comment>
<evidence type="ECO:0000256" key="1">
    <source>
        <dbReference type="SAM" id="MobiDB-lite"/>
    </source>
</evidence>
<evidence type="ECO:0000313" key="2">
    <source>
        <dbReference type="EMBL" id="KAJ7354330.1"/>
    </source>
</evidence>
<evidence type="ECO:0000313" key="3">
    <source>
        <dbReference type="Proteomes" id="UP001218218"/>
    </source>
</evidence>
<accession>A0AAD7EYB4</accession>
<gene>
    <name evidence="2" type="ORF">DFH08DRAFT_933864</name>
</gene>
<sequence>MVLQVLTRITGFARTITRPVLLGAECRYDSKSTLAALPTPAFDTTASRLSVYNAIQVCKGEDPARESGISARALFLFFYLRPRTVGPRSGVDMRTPCPPPKRVCAAAVHRSACRADDAQCAELDLCRGGSNGCRTCTTHSAQPRTMCQLGSATCGEPNARSCRRRVRASARSHALVSGTRTQMHREMDVRTQVTRTSEGYASLPTAHAH</sequence>
<name>A0AAD7EYB4_9AGAR</name>
<feature type="region of interest" description="Disordered" evidence="1">
    <location>
        <begin position="190"/>
        <end position="209"/>
    </location>
</feature>